<dbReference type="EMBL" id="FJUW01000059">
    <property type="protein sequence ID" value="CZT10864.1"/>
    <property type="molecule type" value="Genomic_DNA"/>
</dbReference>
<organism evidence="1 2">
    <name type="scientific">Rhynchosporium graminicola</name>
    <dbReference type="NCBI Taxonomy" id="2792576"/>
    <lineage>
        <taxon>Eukaryota</taxon>
        <taxon>Fungi</taxon>
        <taxon>Dikarya</taxon>
        <taxon>Ascomycota</taxon>
        <taxon>Pezizomycotina</taxon>
        <taxon>Leotiomycetes</taxon>
        <taxon>Helotiales</taxon>
        <taxon>Ploettnerulaceae</taxon>
        <taxon>Rhynchosporium</taxon>
    </lineage>
</organism>
<protein>
    <recommendedName>
        <fullName evidence="3">BTB domain-containing protein</fullName>
    </recommendedName>
</protein>
<evidence type="ECO:0000313" key="1">
    <source>
        <dbReference type="EMBL" id="CZT10864.1"/>
    </source>
</evidence>
<keyword evidence="2" id="KW-1185">Reference proteome</keyword>
<reference evidence="2" key="1">
    <citation type="submission" date="2016-03" db="EMBL/GenBank/DDBJ databases">
        <authorList>
            <person name="Ploux O."/>
        </authorList>
    </citation>
    <scope>NUCLEOTIDE SEQUENCE [LARGE SCALE GENOMIC DNA]</scope>
    <source>
        <strain evidence="2">UK7</strain>
    </source>
</reference>
<comment type="caution">
    <text evidence="1">The sequence shown here is derived from an EMBL/GenBank/DDBJ whole genome shotgun (WGS) entry which is preliminary data.</text>
</comment>
<sequence>MSCKSLKKPKLGAEIGTEMIQIEVGCDNKRQTFNVHKALLQKHTHPSTRAWPANPEIMAFFSRTRRTPISSA</sequence>
<accession>A0A1E1LK72</accession>
<dbReference type="InParanoid" id="A0A1E1LK72"/>
<evidence type="ECO:0008006" key="3">
    <source>
        <dbReference type="Google" id="ProtNLM"/>
    </source>
</evidence>
<dbReference type="Proteomes" id="UP000178129">
    <property type="component" value="Unassembled WGS sequence"/>
</dbReference>
<proteinExistence type="predicted"/>
<name>A0A1E1LK72_9HELO</name>
<gene>
    <name evidence="1" type="ORF">RCO7_03553</name>
</gene>
<evidence type="ECO:0000313" key="2">
    <source>
        <dbReference type="Proteomes" id="UP000178129"/>
    </source>
</evidence>
<dbReference type="AlphaFoldDB" id="A0A1E1LK72"/>